<feature type="compositionally biased region" description="Low complexity" evidence="6">
    <location>
        <begin position="25"/>
        <end position="34"/>
    </location>
</feature>
<dbReference type="Proteomes" id="UP000673552">
    <property type="component" value="Unassembled WGS sequence"/>
</dbReference>
<gene>
    <name evidence="8" type="ORF">LSCM1_05669</name>
</gene>
<dbReference type="GO" id="GO:0005737">
    <property type="term" value="C:cytoplasm"/>
    <property type="evidence" value="ECO:0007669"/>
    <property type="project" value="TreeGrafter"/>
</dbReference>
<keyword evidence="1 5" id="KW-0479">Metal-binding</keyword>
<comment type="cofactor">
    <cofactor evidence="5">
        <name>Fe(2+)</name>
        <dbReference type="ChEBI" id="CHEBI:29033"/>
    </cofactor>
    <text evidence="5">Binds 1 Fe(2+) ion per subunit.</text>
</comment>
<name>A0A836KQM6_9TRYP</name>
<evidence type="ECO:0000256" key="1">
    <source>
        <dbReference type="ARBA" id="ARBA00022723"/>
    </source>
</evidence>
<dbReference type="Gene3D" id="2.60.120.590">
    <property type="entry name" value="Alpha-ketoglutarate-dependent dioxygenase AlkB-like"/>
    <property type="match status" value="1"/>
</dbReference>
<dbReference type="InterPro" id="IPR004574">
    <property type="entry name" value="Alkb"/>
</dbReference>
<evidence type="ECO:0000256" key="4">
    <source>
        <dbReference type="ARBA" id="ARBA00023004"/>
    </source>
</evidence>
<dbReference type="AlphaFoldDB" id="A0A836KQM6"/>
<keyword evidence="3" id="KW-0560">Oxidoreductase</keyword>
<dbReference type="EMBL" id="JAFEUZ010000016">
    <property type="protein sequence ID" value="KAG5481957.1"/>
    <property type="molecule type" value="Genomic_DNA"/>
</dbReference>
<dbReference type="GeneID" id="92515627"/>
<reference evidence="9" key="1">
    <citation type="journal article" date="2021" name="Microbiol. Resour. Announc.">
        <title>LGAAP: Leishmaniinae Genome Assembly and Annotation Pipeline.</title>
        <authorList>
            <person name="Almutairi H."/>
            <person name="Urbaniak M.D."/>
            <person name="Bates M.D."/>
            <person name="Jariyapan N."/>
            <person name="Kwakye-Nuako G."/>
            <person name="Thomaz-Soccol V."/>
            <person name="Al-Salem W.S."/>
            <person name="Dillon R.J."/>
            <person name="Bates P.A."/>
            <person name="Gatherer D."/>
        </authorList>
    </citation>
    <scope>NUCLEOTIDE SEQUENCE [LARGE SCALE GENOMIC DNA]</scope>
</reference>
<dbReference type="InterPro" id="IPR027450">
    <property type="entry name" value="AlkB-like"/>
</dbReference>
<dbReference type="InterPro" id="IPR037151">
    <property type="entry name" value="AlkB-like_sf"/>
</dbReference>
<feature type="domain" description="Alpha-ketoglutarate-dependent dioxygenase AlkB-like" evidence="7">
    <location>
        <begin position="157"/>
        <end position="412"/>
    </location>
</feature>
<dbReference type="GO" id="GO:0008198">
    <property type="term" value="F:ferrous iron binding"/>
    <property type="evidence" value="ECO:0007669"/>
    <property type="project" value="TreeGrafter"/>
</dbReference>
<sequence length="439" mass="49515">MPHPVACEEALSLPPKSLARNLPRPATGPTAAGPPDDRSCARSSLATTASAAGAKCPCDGAKSDLSFTPFRMAEKRYKLYELSRRDARRQPPPPETDLTDVVHLHDLDRNTDENKRRIHRVFLPPGPRRKGCTAYSEAEEAEQGTETVCYTFAGVPGLLLFPGVLSEVEQQHWCREAVLEYGDSKHHPNILSTHAKAPQSTSCYQPPMRWATLGYSYDWTRKQYHPDSFSTFPFALRRRMCDLVSLVAEVRQDGFCCAYPDVYEPQTAIVNYFPVGSMMMCHQDTSEEALEQPLMSLSLGCSAIFLMGTHSREDAPYAFLLRSGDMVAFTGPSRMAFHSTPRILDDCPTYLTVPEDELTDMERDQYRQHAYYAHPTPDGSFSPVDKASMTAAARERYWRLCMRHMRININARQVYSKRCPRLFDTPHSLGDEVDTRADQ</sequence>
<proteinExistence type="predicted"/>
<evidence type="ECO:0000313" key="8">
    <source>
        <dbReference type="EMBL" id="KAG5481957.1"/>
    </source>
</evidence>
<dbReference type="Pfam" id="PF13532">
    <property type="entry name" value="2OG-FeII_Oxy_2"/>
    <property type="match status" value="1"/>
</dbReference>
<feature type="binding site" evidence="5">
    <location>
        <position position="282"/>
    </location>
    <ligand>
        <name>Fe cation</name>
        <dbReference type="ChEBI" id="CHEBI:24875"/>
        <note>catalytic</note>
    </ligand>
</feature>
<dbReference type="RefSeq" id="XP_067179750.1">
    <property type="nucleotide sequence ID" value="XM_067323115.1"/>
</dbReference>
<dbReference type="PANTHER" id="PTHR16557">
    <property type="entry name" value="ALKYLATED DNA REPAIR PROTEIN ALKB-RELATED"/>
    <property type="match status" value="1"/>
</dbReference>
<organism evidence="8 9">
    <name type="scientific">Leishmania martiniquensis</name>
    <dbReference type="NCBI Taxonomy" id="1580590"/>
    <lineage>
        <taxon>Eukaryota</taxon>
        <taxon>Discoba</taxon>
        <taxon>Euglenozoa</taxon>
        <taxon>Kinetoplastea</taxon>
        <taxon>Metakinetoplastina</taxon>
        <taxon>Trypanosomatida</taxon>
        <taxon>Trypanosomatidae</taxon>
        <taxon>Leishmaniinae</taxon>
        <taxon>Leishmania</taxon>
    </lineage>
</organism>
<protein>
    <recommendedName>
        <fullName evidence="7">Alpha-ketoglutarate-dependent dioxygenase AlkB-like domain-containing protein</fullName>
    </recommendedName>
</protein>
<feature type="binding site" evidence="5">
    <location>
        <position position="338"/>
    </location>
    <ligand>
        <name>Fe cation</name>
        <dbReference type="ChEBI" id="CHEBI:24875"/>
        <note>catalytic</note>
    </ligand>
</feature>
<keyword evidence="4 5" id="KW-0408">Iron</keyword>
<evidence type="ECO:0000259" key="7">
    <source>
        <dbReference type="Pfam" id="PF13532"/>
    </source>
</evidence>
<feature type="region of interest" description="Disordered" evidence="6">
    <location>
        <begin position="1"/>
        <end position="50"/>
    </location>
</feature>
<evidence type="ECO:0000256" key="3">
    <source>
        <dbReference type="ARBA" id="ARBA00023002"/>
    </source>
</evidence>
<dbReference type="OrthoDB" id="6614653at2759"/>
<dbReference type="SUPFAM" id="SSF51197">
    <property type="entry name" value="Clavaminate synthase-like"/>
    <property type="match status" value="1"/>
</dbReference>
<keyword evidence="2" id="KW-0223">Dioxygenase</keyword>
<feature type="binding site" evidence="5">
    <location>
        <position position="284"/>
    </location>
    <ligand>
        <name>Fe cation</name>
        <dbReference type="ChEBI" id="CHEBI:24875"/>
        <note>catalytic</note>
    </ligand>
</feature>
<reference evidence="9" key="2">
    <citation type="journal article" date="2021" name="Sci. Data">
        <title>Chromosome-scale genome sequencing, assembly and annotation of six genomes from subfamily Leishmaniinae.</title>
        <authorList>
            <person name="Almutairi H."/>
            <person name="Urbaniak M.D."/>
            <person name="Bates M.D."/>
            <person name="Jariyapan N."/>
            <person name="Kwakye-Nuako G."/>
            <person name="Thomaz Soccol V."/>
            <person name="Al-Salem W.S."/>
            <person name="Dillon R.J."/>
            <person name="Bates P.A."/>
            <person name="Gatherer D."/>
        </authorList>
    </citation>
    <scope>NUCLEOTIDE SEQUENCE [LARGE SCALE GENOMIC DNA]</scope>
</reference>
<dbReference type="GO" id="GO:0035516">
    <property type="term" value="F:broad specificity oxidative DNA demethylase activity"/>
    <property type="evidence" value="ECO:0007669"/>
    <property type="project" value="TreeGrafter"/>
</dbReference>
<comment type="caution">
    <text evidence="8">The sequence shown here is derived from an EMBL/GenBank/DDBJ whole genome shotgun (WGS) entry which is preliminary data.</text>
</comment>
<evidence type="ECO:0000256" key="6">
    <source>
        <dbReference type="SAM" id="MobiDB-lite"/>
    </source>
</evidence>
<dbReference type="GO" id="GO:0035513">
    <property type="term" value="P:oxidative RNA demethylation"/>
    <property type="evidence" value="ECO:0007669"/>
    <property type="project" value="TreeGrafter"/>
</dbReference>
<evidence type="ECO:0000313" key="9">
    <source>
        <dbReference type="Proteomes" id="UP000673552"/>
    </source>
</evidence>
<keyword evidence="9" id="KW-1185">Reference proteome</keyword>
<accession>A0A836KQM6</accession>
<evidence type="ECO:0000256" key="5">
    <source>
        <dbReference type="PIRSR" id="PIRSR604574-2"/>
    </source>
</evidence>
<dbReference type="PANTHER" id="PTHR16557:SF2">
    <property type="entry name" value="NUCLEIC ACID DIOXYGENASE ALKBH1"/>
    <property type="match status" value="1"/>
</dbReference>
<feature type="compositionally biased region" description="Low complexity" evidence="6">
    <location>
        <begin position="41"/>
        <end position="50"/>
    </location>
</feature>
<dbReference type="GO" id="GO:0035515">
    <property type="term" value="F:oxidative RNA demethylase activity"/>
    <property type="evidence" value="ECO:0007669"/>
    <property type="project" value="TreeGrafter"/>
</dbReference>
<evidence type="ECO:0000256" key="2">
    <source>
        <dbReference type="ARBA" id="ARBA00022964"/>
    </source>
</evidence>
<dbReference type="KEGG" id="lmat:92515627"/>